<organism evidence="2 3">
    <name type="scientific">Cymbomonas tetramitiformis</name>
    <dbReference type="NCBI Taxonomy" id="36881"/>
    <lineage>
        <taxon>Eukaryota</taxon>
        <taxon>Viridiplantae</taxon>
        <taxon>Chlorophyta</taxon>
        <taxon>Pyramimonadophyceae</taxon>
        <taxon>Pyramimonadales</taxon>
        <taxon>Pyramimonadaceae</taxon>
        <taxon>Cymbomonas</taxon>
    </lineage>
</organism>
<evidence type="ECO:0000313" key="3">
    <source>
        <dbReference type="Proteomes" id="UP001190700"/>
    </source>
</evidence>
<comment type="caution">
    <text evidence="2">The sequence shown here is derived from an EMBL/GenBank/DDBJ whole genome shotgun (WGS) entry which is preliminary data.</text>
</comment>
<accession>A0AAE0ENN0</accession>
<evidence type="ECO:0000313" key="2">
    <source>
        <dbReference type="EMBL" id="KAK3234981.1"/>
    </source>
</evidence>
<proteinExistence type="predicted"/>
<dbReference type="PANTHER" id="PTHR35149">
    <property type="entry name" value="SLL5132 PROTEIN"/>
    <property type="match status" value="1"/>
</dbReference>
<gene>
    <name evidence="2" type="ORF">CYMTET_54793</name>
</gene>
<name>A0AAE0ENN0_9CHLO</name>
<dbReference type="PANTHER" id="PTHR35149:SF1">
    <property type="entry name" value="DUF5655 DOMAIN-CONTAINING PROTEIN"/>
    <property type="match status" value="1"/>
</dbReference>
<feature type="domain" description="GmrSD restriction endonucleases N-terminal" evidence="1">
    <location>
        <begin position="131"/>
        <end position="403"/>
    </location>
</feature>
<evidence type="ECO:0000259" key="1">
    <source>
        <dbReference type="Pfam" id="PF03235"/>
    </source>
</evidence>
<protein>
    <recommendedName>
        <fullName evidence="1">GmrSD restriction endonucleases N-terminal domain-containing protein</fullName>
    </recommendedName>
</protein>
<dbReference type="AlphaFoldDB" id="A0AAE0ENN0"/>
<dbReference type="Proteomes" id="UP001190700">
    <property type="component" value="Unassembled WGS sequence"/>
</dbReference>
<reference evidence="2 3" key="1">
    <citation type="journal article" date="2015" name="Genome Biol. Evol.">
        <title>Comparative Genomics of a Bacterivorous Green Alga Reveals Evolutionary Causalities and Consequences of Phago-Mixotrophic Mode of Nutrition.</title>
        <authorList>
            <person name="Burns J.A."/>
            <person name="Paasch A."/>
            <person name="Narechania A."/>
            <person name="Kim E."/>
        </authorList>
    </citation>
    <scope>NUCLEOTIDE SEQUENCE [LARGE SCALE GENOMIC DNA]</scope>
    <source>
        <strain evidence="2 3">PLY_AMNH</strain>
    </source>
</reference>
<dbReference type="EMBL" id="LGRX02035403">
    <property type="protein sequence ID" value="KAK3234981.1"/>
    <property type="molecule type" value="Genomic_DNA"/>
</dbReference>
<dbReference type="InterPro" id="IPR004919">
    <property type="entry name" value="GmrSD_N"/>
</dbReference>
<dbReference type="Pfam" id="PF03235">
    <property type="entry name" value="GmrSD_N"/>
    <property type="match status" value="1"/>
</dbReference>
<sequence length="522" mass="57434">MYAPKDMDATKSRGKKRVSVKFGDLDDATDDAQTSCIAIPAIAPHPRWKPLGRVILNSPHLEGVPKGTLGVVKSVSPAVDGSGFDYTVLFSTCKPPDTLVEVERARVPEGWIAPPGTYVSSTSVEVCSLREVLQHTSQLHVPLFQRTYCWTPDLWARLWGNVLGDHKENQATHNLGRLMLWSPPPLASEHLLKPSESTKLMVVDGQQRITTCLLLLAALRDAARLAGCPSIAVEMDELLFSRPGLSCGERSGAEPGELLIESAENAVPTQKITRFSPTYYDRVSFCAAMGLWAGKLAEESPSEAQQALLKEGAHSARTLEAKRFFDERIAEYLAHAAASGHAALTVLADLARCATENLVFVHFKVDGEFTIQDVFERMALRDKNTGKAGGVSLSPVDLIRNHVLEGFKTDEMKCQVHTSLWQPLERSFGGSSERAELFFLQFLRDEEATVGSDGFEPTHATLYNSFVSWFRWQLYPAMDTQDHGHSKEELLHHALSQIVDRALKADSTKTKAGSHRAECAGS</sequence>
<keyword evidence="3" id="KW-1185">Reference proteome</keyword>